<dbReference type="EMBL" id="CYKH01000986">
    <property type="protein sequence ID" value="CUG75759.1"/>
    <property type="molecule type" value="Genomic_DNA"/>
</dbReference>
<evidence type="ECO:0000313" key="2">
    <source>
        <dbReference type="EMBL" id="CUG75759.1"/>
    </source>
</evidence>
<keyword evidence="1" id="KW-0472">Membrane</keyword>
<accession>A0A0S4J3Z4</accession>
<sequence>MLRAPRATNASSLASLMCASGSTIFRNSQWRIQNSALQAPARQLRDSWDAIRLAPTSPSFRTTLQLDNASVYLQNTSFINFRSLFGNVAIPLRFPSTNNNVALALSPLHLAVFSCASNFWDNAPLIKYTNQLLWPTTADSSTANYSLLTMHVDEGSDWCTLPPSSAPTPIPTSTTYSDLVAMAYRSSVATTVVLGASLLSTSSVGASVVPRLQGIVGAFRLAARCQLSTSSSGQSSDEGASSDSSGYVANDISDNPLLLHFIPVAPSLAYAVGALIGNTLLVIAVGVVSRFLGVAKHHAIKTVKGARKYCPSRKRVLGEADDSLSLGAEMFLVASEVLPTVPLPASLMLLCGLLQEPTMMAAVASVAYYERDTASVVMGVAIGLCWIALPCVFLWLLLVTHSRCRRLRLGGCIRSG</sequence>
<name>A0A0S4J3Z4_BODSA</name>
<reference evidence="3" key="1">
    <citation type="submission" date="2015-09" db="EMBL/GenBank/DDBJ databases">
        <authorList>
            <consortium name="Pathogen Informatics"/>
        </authorList>
    </citation>
    <scope>NUCLEOTIDE SEQUENCE [LARGE SCALE GENOMIC DNA]</scope>
    <source>
        <strain evidence="3">Lake Konstanz</strain>
    </source>
</reference>
<keyword evidence="3" id="KW-1185">Reference proteome</keyword>
<keyword evidence="1" id="KW-1133">Transmembrane helix</keyword>
<feature type="transmembrane region" description="Helical" evidence="1">
    <location>
        <begin position="268"/>
        <end position="292"/>
    </location>
</feature>
<dbReference type="VEuPathDB" id="TriTrypDB:BSAL_84780"/>
<feature type="transmembrane region" description="Helical" evidence="1">
    <location>
        <begin position="347"/>
        <end position="369"/>
    </location>
</feature>
<evidence type="ECO:0000313" key="3">
    <source>
        <dbReference type="Proteomes" id="UP000051952"/>
    </source>
</evidence>
<gene>
    <name evidence="2" type="ORF">BSAL_84780</name>
</gene>
<dbReference type="AlphaFoldDB" id="A0A0S4J3Z4"/>
<keyword evidence="1" id="KW-0812">Transmembrane</keyword>
<evidence type="ECO:0000256" key="1">
    <source>
        <dbReference type="SAM" id="Phobius"/>
    </source>
</evidence>
<dbReference type="Proteomes" id="UP000051952">
    <property type="component" value="Unassembled WGS sequence"/>
</dbReference>
<proteinExistence type="predicted"/>
<organism evidence="2 3">
    <name type="scientific">Bodo saltans</name>
    <name type="common">Flagellated protozoan</name>
    <dbReference type="NCBI Taxonomy" id="75058"/>
    <lineage>
        <taxon>Eukaryota</taxon>
        <taxon>Discoba</taxon>
        <taxon>Euglenozoa</taxon>
        <taxon>Kinetoplastea</taxon>
        <taxon>Metakinetoplastina</taxon>
        <taxon>Eubodonida</taxon>
        <taxon>Bodonidae</taxon>
        <taxon>Bodo</taxon>
    </lineage>
</organism>
<protein>
    <submittedName>
        <fullName evidence="2">Membrane-associated protein, putative</fullName>
    </submittedName>
</protein>
<feature type="transmembrane region" description="Helical" evidence="1">
    <location>
        <begin position="375"/>
        <end position="398"/>
    </location>
</feature>